<evidence type="ECO:0000256" key="1">
    <source>
        <dbReference type="SAM" id="SignalP"/>
    </source>
</evidence>
<organism evidence="2 3">
    <name type="scientific">Streptomyces griseocarneus</name>
    <dbReference type="NCBI Taxonomy" id="51201"/>
    <lineage>
        <taxon>Bacteria</taxon>
        <taxon>Bacillati</taxon>
        <taxon>Actinomycetota</taxon>
        <taxon>Actinomycetes</taxon>
        <taxon>Kitasatosporales</taxon>
        <taxon>Streptomycetaceae</taxon>
        <taxon>Streptomyces</taxon>
    </lineage>
</organism>
<sequence>MKKIVVTLAALALGLAGAGPAAGAPDGVGSHCGKYICVMTAHHNRFVQDITVRTRDGLPGTLRSYWGGFHSSKVNAASHRWEVGYEQANAKLVCGGLDRDGRSIEDGVCVGI</sequence>
<proteinExistence type="predicted"/>
<dbReference type="EMBL" id="CP071595">
    <property type="protein sequence ID" value="QSY48833.1"/>
    <property type="molecule type" value="Genomic_DNA"/>
</dbReference>
<dbReference type="RefSeq" id="WP_086566770.1">
    <property type="nucleotide sequence ID" value="NZ_CP071595.1"/>
</dbReference>
<feature type="chain" id="PRO_5046798409" description="Secreted protein" evidence="1">
    <location>
        <begin position="24"/>
        <end position="112"/>
    </location>
</feature>
<evidence type="ECO:0000313" key="2">
    <source>
        <dbReference type="EMBL" id="QSY48833.1"/>
    </source>
</evidence>
<protein>
    <recommendedName>
        <fullName evidence="4">Secreted protein</fullName>
    </recommendedName>
</protein>
<name>A0ABX7RQ39_9ACTN</name>
<accession>A0ABX7RQ39</accession>
<evidence type="ECO:0008006" key="4">
    <source>
        <dbReference type="Google" id="ProtNLM"/>
    </source>
</evidence>
<evidence type="ECO:0000313" key="3">
    <source>
        <dbReference type="Proteomes" id="UP000671836"/>
    </source>
</evidence>
<dbReference type="Proteomes" id="UP000671836">
    <property type="component" value="Chromosome"/>
</dbReference>
<feature type="signal peptide" evidence="1">
    <location>
        <begin position="1"/>
        <end position="23"/>
    </location>
</feature>
<reference evidence="2 3" key="1">
    <citation type="submission" date="2021-03" db="EMBL/GenBank/DDBJ databases">
        <title>Streptomyces strains.</title>
        <authorList>
            <person name="Lund M.B."/>
            <person name="Toerring T."/>
        </authorList>
    </citation>
    <scope>NUCLEOTIDE SEQUENCE [LARGE SCALE GENOMIC DNA]</scope>
    <source>
        <strain evidence="2 3">KCC S-1010</strain>
    </source>
</reference>
<keyword evidence="3" id="KW-1185">Reference proteome</keyword>
<gene>
    <name evidence="2" type="ORF">J3S04_28035</name>
</gene>
<keyword evidence="1" id="KW-0732">Signal</keyword>